<keyword evidence="1" id="KW-1133">Transmembrane helix</keyword>
<keyword evidence="1" id="KW-0472">Membrane</keyword>
<dbReference type="EMBL" id="PNIN01000038">
    <property type="protein sequence ID" value="PMP71595.1"/>
    <property type="molecule type" value="Genomic_DNA"/>
</dbReference>
<dbReference type="RefSeq" id="WP_424605450.1">
    <property type="nucleotide sequence ID" value="NZ_JBNAVA010000004.1"/>
</dbReference>
<comment type="caution">
    <text evidence="2">The sequence shown here is derived from an EMBL/GenBank/DDBJ whole genome shotgun (WGS) entry which is preliminary data.</text>
</comment>
<proteinExistence type="predicted"/>
<evidence type="ECO:0000256" key="1">
    <source>
        <dbReference type="SAM" id="Phobius"/>
    </source>
</evidence>
<sequence length="64" mass="7571">MAEYKEELDDLSKFEREDTKHNLPAGWLILFISLIVFGIYYVYSFTPSFTGWSQEKALQESMKK</sequence>
<accession>A0A2J6WMK8</accession>
<protein>
    <recommendedName>
        <fullName evidence="4">Cbb3-type cytochrome c oxidase subunit CcoP N-terminal domain-containing protein</fullName>
    </recommendedName>
</protein>
<keyword evidence="1" id="KW-0812">Transmembrane</keyword>
<evidence type="ECO:0008006" key="4">
    <source>
        <dbReference type="Google" id="ProtNLM"/>
    </source>
</evidence>
<dbReference type="AlphaFoldDB" id="A0A2J6WMK8"/>
<evidence type="ECO:0000313" key="3">
    <source>
        <dbReference type="Proteomes" id="UP000242881"/>
    </source>
</evidence>
<name>A0A2J6WMK8_9BACT</name>
<organism evidence="2 3">
    <name type="scientific">Calditerrivibrio nitroreducens</name>
    <dbReference type="NCBI Taxonomy" id="477976"/>
    <lineage>
        <taxon>Bacteria</taxon>
        <taxon>Pseudomonadati</taxon>
        <taxon>Deferribacterota</taxon>
        <taxon>Deferribacteres</taxon>
        <taxon>Deferribacterales</taxon>
        <taxon>Calditerrivibrionaceae</taxon>
    </lineage>
</organism>
<feature type="transmembrane region" description="Helical" evidence="1">
    <location>
        <begin position="21"/>
        <end position="43"/>
    </location>
</feature>
<reference evidence="2 3" key="1">
    <citation type="submission" date="2018-01" db="EMBL/GenBank/DDBJ databases">
        <title>Metagenomic assembled genomes from two thermal pools in the Uzon Caldera, Kamchatka, Russia.</title>
        <authorList>
            <person name="Wilkins L."/>
            <person name="Ettinger C."/>
        </authorList>
    </citation>
    <scope>NUCLEOTIDE SEQUENCE [LARGE SCALE GENOMIC DNA]</scope>
    <source>
        <strain evidence="2">ZAV-05</strain>
    </source>
</reference>
<gene>
    <name evidence="2" type="ORF">C0187_03605</name>
</gene>
<dbReference type="Proteomes" id="UP000242881">
    <property type="component" value="Unassembled WGS sequence"/>
</dbReference>
<evidence type="ECO:0000313" key="2">
    <source>
        <dbReference type="EMBL" id="PMP71595.1"/>
    </source>
</evidence>